<name>A0A212LFF6_9HYPH</name>
<sequence>MARASGGKALVVSTAATRSPCPSANRISVIVPPATTMRLALGSDCPATLPKIPIAQKAAMAKVANLIIFLIIIYS</sequence>
<reference evidence="1" key="1">
    <citation type="submission" date="2016-08" db="EMBL/GenBank/DDBJ databases">
        <authorList>
            <person name="Seilhamer J.J."/>
        </authorList>
    </citation>
    <scope>NUCLEOTIDE SEQUENCE</scope>
    <source>
        <strain evidence="1">86</strain>
    </source>
</reference>
<proteinExistence type="predicted"/>
<evidence type="ECO:0000313" key="1">
    <source>
        <dbReference type="EMBL" id="SCM76291.1"/>
    </source>
</evidence>
<accession>A0A212LFF6</accession>
<protein>
    <submittedName>
        <fullName evidence="1">Uncharacterized protein</fullName>
    </submittedName>
</protein>
<organism evidence="1">
    <name type="scientific">uncultured Pleomorphomonas sp</name>
    <dbReference type="NCBI Taxonomy" id="442121"/>
    <lineage>
        <taxon>Bacteria</taxon>
        <taxon>Pseudomonadati</taxon>
        <taxon>Pseudomonadota</taxon>
        <taxon>Alphaproteobacteria</taxon>
        <taxon>Hyphomicrobiales</taxon>
        <taxon>Pleomorphomonadaceae</taxon>
        <taxon>Pleomorphomonas</taxon>
        <taxon>environmental samples</taxon>
    </lineage>
</organism>
<dbReference type="AlphaFoldDB" id="A0A212LFF6"/>
<gene>
    <name evidence="1" type="ORF">KL86PLE_40096</name>
</gene>
<dbReference type="EMBL" id="FMJD01000008">
    <property type="protein sequence ID" value="SCM76291.1"/>
    <property type="molecule type" value="Genomic_DNA"/>
</dbReference>